<keyword evidence="2" id="KW-1185">Reference proteome</keyword>
<name>A0A9Q3IUH6_9BASI</name>
<dbReference type="Proteomes" id="UP000765509">
    <property type="component" value="Unassembled WGS sequence"/>
</dbReference>
<evidence type="ECO:0000313" key="2">
    <source>
        <dbReference type="Proteomes" id="UP000765509"/>
    </source>
</evidence>
<dbReference type="EMBL" id="AVOT02055751">
    <property type="protein sequence ID" value="MBW0550229.1"/>
    <property type="molecule type" value="Genomic_DNA"/>
</dbReference>
<gene>
    <name evidence="1" type="ORF">O181_089944</name>
</gene>
<protein>
    <submittedName>
        <fullName evidence="1">Uncharacterized protein</fullName>
    </submittedName>
</protein>
<evidence type="ECO:0000313" key="1">
    <source>
        <dbReference type="EMBL" id="MBW0550229.1"/>
    </source>
</evidence>
<accession>A0A9Q3IUH6</accession>
<sequence length="109" mass="12574">MVICTHSIPSREYWQFILKGHARGSLKHFVKGQCSINPPWQPQLFKYSPDSPRPVFNHTSWENHSTQFISQSGKVYTPLDNHKASSIQHRTTVSLKESSSQRFTFTSLL</sequence>
<reference evidence="1" key="1">
    <citation type="submission" date="2021-03" db="EMBL/GenBank/DDBJ databases">
        <title>Draft genome sequence of rust myrtle Austropuccinia psidii MF-1, a brazilian biotype.</title>
        <authorList>
            <person name="Quecine M.C."/>
            <person name="Pachon D.M.R."/>
            <person name="Bonatelli M.L."/>
            <person name="Correr F.H."/>
            <person name="Franceschini L.M."/>
            <person name="Leite T.F."/>
            <person name="Margarido G.R.A."/>
            <person name="Almeida C.A."/>
            <person name="Ferrarezi J.A."/>
            <person name="Labate C.A."/>
        </authorList>
    </citation>
    <scope>NUCLEOTIDE SEQUENCE</scope>
    <source>
        <strain evidence="1">MF-1</strain>
    </source>
</reference>
<organism evidence="1 2">
    <name type="scientific">Austropuccinia psidii MF-1</name>
    <dbReference type="NCBI Taxonomy" id="1389203"/>
    <lineage>
        <taxon>Eukaryota</taxon>
        <taxon>Fungi</taxon>
        <taxon>Dikarya</taxon>
        <taxon>Basidiomycota</taxon>
        <taxon>Pucciniomycotina</taxon>
        <taxon>Pucciniomycetes</taxon>
        <taxon>Pucciniales</taxon>
        <taxon>Sphaerophragmiaceae</taxon>
        <taxon>Austropuccinia</taxon>
    </lineage>
</organism>
<dbReference type="AlphaFoldDB" id="A0A9Q3IUH6"/>
<comment type="caution">
    <text evidence="1">The sequence shown here is derived from an EMBL/GenBank/DDBJ whole genome shotgun (WGS) entry which is preliminary data.</text>
</comment>
<proteinExistence type="predicted"/>